<reference evidence="2" key="1">
    <citation type="journal article" date="2020" name="Stud. Mycol.">
        <title>101 Dothideomycetes genomes: a test case for predicting lifestyles and emergence of pathogens.</title>
        <authorList>
            <person name="Haridas S."/>
            <person name="Albert R."/>
            <person name="Binder M."/>
            <person name="Bloem J."/>
            <person name="Labutti K."/>
            <person name="Salamov A."/>
            <person name="Andreopoulos B."/>
            <person name="Baker S."/>
            <person name="Barry K."/>
            <person name="Bills G."/>
            <person name="Bluhm B."/>
            <person name="Cannon C."/>
            <person name="Castanera R."/>
            <person name="Culley D."/>
            <person name="Daum C."/>
            <person name="Ezra D."/>
            <person name="Gonzalez J."/>
            <person name="Henrissat B."/>
            <person name="Kuo A."/>
            <person name="Liang C."/>
            <person name="Lipzen A."/>
            <person name="Lutzoni F."/>
            <person name="Magnuson J."/>
            <person name="Mondo S."/>
            <person name="Nolan M."/>
            <person name="Ohm R."/>
            <person name="Pangilinan J."/>
            <person name="Park H.-J."/>
            <person name="Ramirez L."/>
            <person name="Alfaro M."/>
            <person name="Sun H."/>
            <person name="Tritt A."/>
            <person name="Yoshinaga Y."/>
            <person name="Zwiers L.-H."/>
            <person name="Turgeon B."/>
            <person name="Goodwin S."/>
            <person name="Spatafora J."/>
            <person name="Crous P."/>
            <person name="Grigoriev I."/>
        </authorList>
    </citation>
    <scope>NUCLEOTIDE SEQUENCE</scope>
    <source>
        <strain evidence="2">CBS 122681</strain>
    </source>
</reference>
<organism evidence="2 3">
    <name type="scientific">Lophiostoma macrostomum CBS 122681</name>
    <dbReference type="NCBI Taxonomy" id="1314788"/>
    <lineage>
        <taxon>Eukaryota</taxon>
        <taxon>Fungi</taxon>
        <taxon>Dikarya</taxon>
        <taxon>Ascomycota</taxon>
        <taxon>Pezizomycotina</taxon>
        <taxon>Dothideomycetes</taxon>
        <taxon>Pleosporomycetidae</taxon>
        <taxon>Pleosporales</taxon>
        <taxon>Lophiostomataceae</taxon>
        <taxon>Lophiostoma</taxon>
    </lineage>
</organism>
<dbReference type="AlphaFoldDB" id="A0A6A6SZ65"/>
<gene>
    <name evidence="2" type="ORF">K491DRAFT_781130</name>
</gene>
<feature type="region of interest" description="Disordered" evidence="1">
    <location>
        <begin position="561"/>
        <end position="592"/>
    </location>
</feature>
<evidence type="ECO:0000313" key="3">
    <source>
        <dbReference type="Proteomes" id="UP000799324"/>
    </source>
</evidence>
<proteinExistence type="predicted"/>
<feature type="compositionally biased region" description="Basic and acidic residues" evidence="1">
    <location>
        <begin position="107"/>
        <end position="123"/>
    </location>
</feature>
<name>A0A6A6SZ65_9PLEO</name>
<accession>A0A6A6SZ65</accession>
<dbReference type="EMBL" id="MU004404">
    <property type="protein sequence ID" value="KAF2652327.1"/>
    <property type="molecule type" value="Genomic_DNA"/>
</dbReference>
<protein>
    <submittedName>
        <fullName evidence="2">Uncharacterized protein</fullName>
    </submittedName>
</protein>
<sequence>MGLSLSTIASPLTTALPLIKRTLPTTAPSESVELSSRDTDGDMDPSSTTALDEMEKFFDAAEYLPVLELESLLIPPSGQTLVLPDLDSLPDLPDLSLYEVTGADMDSNLHKEPVPNDDKHDEPTQPPKRRHATKSTPYMVSLVKLCVDKITEQCPSTSGYESPEMVLEELLSQLAHGGSELDATQATIRALVMIIQHLADDHDELKATNKELVASEEHCLNVIDWQYDIISELDDEVTESEQVIGRLQATRELLIPLLDGFTFMLSRQEPPHSDGYVGNLDWSAKGLGRVLGEVTEPQKLLECASEDDRAVSELTQHFSYLTLEHKPHEIALPATACESYDVVRPSLDVETFEEEELQGVIADSGTSQAIVEEEDEELENDDLIDCERLLLHNDGLKRTQLMWFSNVTWKDLFTLTQFEQELISVFPRLEEVLRVRLKLVRKTLRTLRKEKAQGVAINKELLEIVEDLKGQLTAIEEPGDEIIQKPIRNIREALRLSPLEEERYKKVPWVYDFFKKRLSLAQKFVGTLKQEHDERLSEASEISDQWRMSSKFWKERYESSARRSQASSCSRCASKTSVSSAGNSEEESSDSD</sequence>
<evidence type="ECO:0000256" key="1">
    <source>
        <dbReference type="SAM" id="MobiDB-lite"/>
    </source>
</evidence>
<evidence type="ECO:0000313" key="2">
    <source>
        <dbReference type="EMBL" id="KAF2652327.1"/>
    </source>
</evidence>
<feature type="region of interest" description="Disordered" evidence="1">
    <location>
        <begin position="104"/>
        <end position="134"/>
    </location>
</feature>
<feature type="region of interest" description="Disordered" evidence="1">
    <location>
        <begin position="24"/>
        <end position="47"/>
    </location>
</feature>
<feature type="compositionally biased region" description="Polar residues" evidence="1">
    <location>
        <begin position="24"/>
        <end position="34"/>
    </location>
</feature>
<keyword evidence="3" id="KW-1185">Reference proteome</keyword>
<dbReference type="Proteomes" id="UP000799324">
    <property type="component" value="Unassembled WGS sequence"/>
</dbReference>
<feature type="compositionally biased region" description="Low complexity" evidence="1">
    <location>
        <begin position="562"/>
        <end position="574"/>
    </location>
</feature>